<dbReference type="RefSeq" id="WP_353069759.1">
    <property type="nucleotide sequence ID" value="NZ_CP132932.1"/>
</dbReference>
<reference evidence="3" key="1">
    <citation type="submission" date="2023-08" db="EMBL/GenBank/DDBJ databases">
        <authorList>
            <person name="Messyasz A."/>
            <person name="Mannisto M.K."/>
            <person name="Kerkhof L.J."/>
            <person name="Haggblom M."/>
        </authorList>
    </citation>
    <scope>NUCLEOTIDE SEQUENCE</scope>
    <source>
        <strain evidence="3">M8UP23</strain>
    </source>
</reference>
<evidence type="ECO:0000256" key="2">
    <source>
        <dbReference type="SAM" id="MobiDB-lite"/>
    </source>
</evidence>
<reference evidence="3" key="2">
    <citation type="journal article" date="2024" name="Environ. Microbiol.">
        <title>Genome analysis and description of Tunturibacter gen. nov. expands the diversity of Terriglobia in tundra soils.</title>
        <authorList>
            <person name="Messyasz A."/>
            <person name="Mannisto M.K."/>
            <person name="Kerkhof L.J."/>
            <person name="Haggblom M.M."/>
        </authorList>
    </citation>
    <scope>NUCLEOTIDE SEQUENCE</scope>
    <source>
        <strain evidence="3">M8UP23</strain>
    </source>
</reference>
<dbReference type="AlphaFoldDB" id="A0AAU7ZF33"/>
<dbReference type="Gene3D" id="3.40.50.2020">
    <property type="match status" value="1"/>
</dbReference>
<dbReference type="KEGG" id="temp:RBB75_04935"/>
<dbReference type="PANTHER" id="PTHR47505:SF1">
    <property type="entry name" value="DNA UTILIZATION PROTEIN YHGH"/>
    <property type="match status" value="1"/>
</dbReference>
<name>A0AAU7ZF33_9BACT</name>
<dbReference type="InterPro" id="IPR000836">
    <property type="entry name" value="PRTase_dom"/>
</dbReference>
<dbReference type="CDD" id="cd06223">
    <property type="entry name" value="PRTases_typeI"/>
    <property type="match status" value="1"/>
</dbReference>
<comment type="similarity">
    <text evidence="1">Belongs to the ComF/GntX family.</text>
</comment>
<dbReference type="InterPro" id="IPR051910">
    <property type="entry name" value="ComF/GntX_DNA_util-trans"/>
</dbReference>
<feature type="compositionally biased region" description="Gly residues" evidence="2">
    <location>
        <begin position="8"/>
        <end position="21"/>
    </location>
</feature>
<evidence type="ECO:0000256" key="1">
    <source>
        <dbReference type="ARBA" id="ARBA00008007"/>
    </source>
</evidence>
<sequence>MNDNALGIGSGGPPGVPPGGGVEGHAISRWWRGPGRVVRTALDDLVTTLYPTDCRACGGPLLTAGLSPVCDRCVEGVEAQSMTLCVRCGEALDMEGVRFAGQFPVEGLVCSPCRMAPPEFERAVAYAVYQDELREMIHLLKYERMASMARPLGRFLARAIEMLEGEAGDELLVVAVPLFPSKERERGYNQAVLMADAALVELKRTRPQWKLRSAHEVIRRVKDTRSQFELTPKGRRRNLQGAFKVDDRAALAGREVLLVDDIYTTGATARACAQVLRRAGAGKVWVATASRAQAEMVASWDAASSDSASADARSGIAGSGVAVWDAG</sequence>
<evidence type="ECO:0000313" key="3">
    <source>
        <dbReference type="EMBL" id="XCB27663.1"/>
    </source>
</evidence>
<accession>A0AAU7ZF33</accession>
<gene>
    <name evidence="3" type="ORF">RBB75_04935</name>
</gene>
<dbReference type="InterPro" id="IPR029057">
    <property type="entry name" value="PRTase-like"/>
</dbReference>
<feature type="region of interest" description="Disordered" evidence="2">
    <location>
        <begin position="1"/>
        <end position="21"/>
    </location>
</feature>
<protein>
    <submittedName>
        <fullName evidence="3">ComF family protein</fullName>
    </submittedName>
</protein>
<dbReference type="SUPFAM" id="SSF53271">
    <property type="entry name" value="PRTase-like"/>
    <property type="match status" value="1"/>
</dbReference>
<dbReference type="EMBL" id="CP132932">
    <property type="protein sequence ID" value="XCB27663.1"/>
    <property type="molecule type" value="Genomic_DNA"/>
</dbReference>
<proteinExistence type="inferred from homology"/>
<organism evidence="3">
    <name type="scientific">Tunturiibacter empetritectus</name>
    <dbReference type="NCBI Taxonomy" id="3069691"/>
    <lineage>
        <taxon>Bacteria</taxon>
        <taxon>Pseudomonadati</taxon>
        <taxon>Acidobacteriota</taxon>
        <taxon>Terriglobia</taxon>
        <taxon>Terriglobales</taxon>
        <taxon>Acidobacteriaceae</taxon>
        <taxon>Tunturiibacter</taxon>
    </lineage>
</organism>
<dbReference type="PANTHER" id="PTHR47505">
    <property type="entry name" value="DNA UTILIZATION PROTEIN YHGH"/>
    <property type="match status" value="1"/>
</dbReference>